<dbReference type="GO" id="GO:0008305">
    <property type="term" value="C:integrin complex"/>
    <property type="evidence" value="ECO:0007669"/>
    <property type="project" value="InterPro"/>
</dbReference>
<dbReference type="PROSITE" id="PS51470">
    <property type="entry name" value="FG_GAP"/>
    <property type="match status" value="3"/>
</dbReference>
<dbReference type="InterPro" id="IPR013519">
    <property type="entry name" value="Int_alpha_beta-p"/>
</dbReference>
<dbReference type="SUPFAM" id="SSF69179">
    <property type="entry name" value="Integrin domains"/>
    <property type="match status" value="2"/>
</dbReference>
<feature type="region of interest" description="Disordered" evidence="12">
    <location>
        <begin position="804"/>
        <end position="861"/>
    </location>
</feature>
<comment type="similarity">
    <text evidence="2 11">Belongs to the integrin alpha chain family.</text>
</comment>
<dbReference type="Gene3D" id="1.20.5.930">
    <property type="entry name" value="Bicelle-embedded integrin alpha(iib) transmembrane segment"/>
    <property type="match status" value="1"/>
</dbReference>
<dbReference type="AlphaFoldDB" id="A0AAE1QBY0"/>
<accession>A0AAE1QBY0</accession>
<reference evidence="14" key="1">
    <citation type="submission" date="2023-11" db="EMBL/GenBank/DDBJ databases">
        <title>Genome assemblies of two species of porcelain crab, Petrolisthes cinctipes and Petrolisthes manimaculis (Anomura: Porcellanidae).</title>
        <authorList>
            <person name="Angst P."/>
        </authorList>
    </citation>
    <scope>NUCLEOTIDE SEQUENCE</scope>
    <source>
        <strain evidence="14">PB745_02</strain>
        <tissue evidence="14">Gill</tissue>
    </source>
</reference>
<name>A0AAE1QBY0_9EUCA</name>
<evidence type="ECO:0000256" key="12">
    <source>
        <dbReference type="SAM" id="MobiDB-lite"/>
    </source>
</evidence>
<dbReference type="Gene3D" id="2.130.10.130">
    <property type="entry name" value="Integrin alpha, N-terminal"/>
    <property type="match status" value="1"/>
</dbReference>
<gene>
    <name evidence="14" type="ORF">Pmani_005319</name>
</gene>
<dbReference type="PANTHER" id="PTHR23220:SF133">
    <property type="entry name" value="INTEGRIN ALPHA-PS2"/>
    <property type="match status" value="1"/>
</dbReference>
<dbReference type="Gene3D" id="2.60.40.1460">
    <property type="entry name" value="Integrin domains. Chain A, domain 2"/>
    <property type="match status" value="1"/>
</dbReference>
<dbReference type="Proteomes" id="UP001292094">
    <property type="component" value="Unassembled WGS sequence"/>
</dbReference>
<evidence type="ECO:0000256" key="8">
    <source>
        <dbReference type="ARBA" id="ARBA00023170"/>
    </source>
</evidence>
<dbReference type="SMART" id="SM00191">
    <property type="entry name" value="Int_alpha"/>
    <property type="match status" value="5"/>
</dbReference>
<dbReference type="GO" id="GO:0033627">
    <property type="term" value="P:cell adhesion mediated by integrin"/>
    <property type="evidence" value="ECO:0007669"/>
    <property type="project" value="TreeGrafter"/>
</dbReference>
<evidence type="ECO:0000313" key="14">
    <source>
        <dbReference type="EMBL" id="KAK4324024.1"/>
    </source>
</evidence>
<evidence type="ECO:0000256" key="7">
    <source>
        <dbReference type="ARBA" id="ARBA00023136"/>
    </source>
</evidence>
<dbReference type="PANTHER" id="PTHR23220">
    <property type="entry name" value="INTEGRIN ALPHA"/>
    <property type="match status" value="1"/>
</dbReference>
<keyword evidence="7 11" id="KW-0472">Membrane</keyword>
<evidence type="ECO:0000256" key="1">
    <source>
        <dbReference type="ARBA" id="ARBA00004479"/>
    </source>
</evidence>
<dbReference type="Gene3D" id="2.60.40.1530">
    <property type="entry name" value="ntegrin, alpha v. Chain A, domain 4"/>
    <property type="match status" value="1"/>
</dbReference>
<feature type="compositionally biased region" description="Low complexity" evidence="12">
    <location>
        <begin position="1030"/>
        <end position="1053"/>
    </location>
</feature>
<evidence type="ECO:0000313" key="15">
    <source>
        <dbReference type="Proteomes" id="UP001292094"/>
    </source>
</evidence>
<dbReference type="InterPro" id="IPR032695">
    <property type="entry name" value="Integrin_dom_sf"/>
</dbReference>
<evidence type="ECO:0000256" key="6">
    <source>
        <dbReference type="ARBA" id="ARBA00023037"/>
    </source>
</evidence>
<dbReference type="GO" id="GO:0007160">
    <property type="term" value="P:cell-matrix adhesion"/>
    <property type="evidence" value="ECO:0007669"/>
    <property type="project" value="TreeGrafter"/>
</dbReference>
<dbReference type="InterPro" id="IPR000413">
    <property type="entry name" value="Integrin_alpha"/>
</dbReference>
<keyword evidence="11" id="KW-0812">Transmembrane</keyword>
<evidence type="ECO:0000256" key="9">
    <source>
        <dbReference type="ARBA" id="ARBA00023180"/>
    </source>
</evidence>
<comment type="subcellular location">
    <subcellularLocation>
        <location evidence="1 11">Membrane</location>
        <topology evidence="1 11">Single-pass type I membrane protein</topology>
    </subcellularLocation>
</comment>
<comment type="caution">
    <text evidence="14">The sequence shown here is derived from an EMBL/GenBank/DDBJ whole genome shotgun (WGS) entry which is preliminary data.</text>
</comment>
<keyword evidence="6 11" id="KW-0401">Integrin</keyword>
<sequence length="1237" mass="134152">MKPTTTTTTTTMATMVLVVLLLVAIFPLLTVCYNLDVGRGRILSGENGTNFGYSVALWNDMEQVKRVVIGAPMWRSPTSGNETGTTPTLGQLLLCPPPSYQCQPYTQLPDLSKNSNSHYTTFAVKLGEVNKKQGIGFTEALYTSTSDSPSVLVACAPRYTTLFNFQSGINLYKRGACYLLTTPNSSFTHIIPFSNNFIQQRNTRKFDYNDERFTGHSLSGFSVALNQAQTLMYFGGPNAYRGQGVAGRIQKDNGWLIDYVSKSKMVNRTRLNYSYEGWTVTVGRFDGLVEAVAVSSPDAPILAGKVVFYSSILDPLEADPLTGEDAGDKFGFSLTSGDLDGDGSADLVVGAPLATQANGGHSLDNGKVYIFYSPTRKVPPPRERLVLTSGSGVEQGRFGWSITSVDLNQNGFHDVLVGEPGGAGAIYVFNGGRNGVSPIYSQRISASELTVPLVGLGFSLSTGTDMDSNGYPDVLVGAPLVDKAVFIRSAPVLKLTGDVTFDPPVISLANKTCQLNTEGEDEEEVVCFNLLLNLTYQSRHSLGPFDVIIELTLDGEEERAHFLHHHTFMIAVNRVLKPSEEPTELWRVPAYIKPGRPRLDTPLEVSVRALLPEGVESAITTTSPDLASSVVPPIMAPLALQASAPLTCPPDVICLPLTDILLSVNGSSPLSIGEEDVVLQVGIEPRLYHAYRVHLSLIYPVQLTFQHVSGDQFIPRCTVEVESQNQREEDRGMTGQLEMGGQGQTGHLNSLLSCNFTSQLEQDALVPLAFHFTYNITTMLEFLASADVIPPDLVSTNPVSLDPYLSDMTSPDPSSPDSTSLEPSLSDSTSPDPISNSTSPDPSTSSNSTSPDPSTSHDSTSPALRLPVFLLPHLTFRLAVTSDLPDLQPSDNSLVVNKTVYSMVNLQLLGQSQPDTVEGTLNKSASLAEVMHSPNLNSPSYLGPPVKHIFSLTNLGPSPLLHAKLNLFLPLHLEGGLPLLYLVTAPRVHGNLTCTTLSINPNNYTFAVYKSSEEDEDAEGEGTTYISEESTLTTTPSSTPATTTTSSTSSTPTSHTDVFNLFDIDISFRSKPRRKGIVDCNLVPCETMTCEVESLEVGESASVELSGYVVLASLSEVSGGSLAQLRSDASVEVPFQHQRQLLHPQHSTTTAAALTQVSIIGKPKRQISLDEVPWWVWVLVACISLFILLIIIIVCVKVGFFKRNRVVRESKPMIRRSTYYKKGDDNDYDIAEIEAFQ</sequence>
<feature type="compositionally biased region" description="Low complexity" evidence="12">
    <location>
        <begin position="805"/>
        <end position="861"/>
    </location>
</feature>
<dbReference type="InterPro" id="IPR048286">
    <property type="entry name" value="Integrin_alpha_Ig-like_3"/>
</dbReference>
<feature type="domain" description="Integrin alpha third immunoglobulin-like" evidence="13">
    <location>
        <begin position="929"/>
        <end position="1140"/>
    </location>
</feature>
<dbReference type="GO" id="GO:0009897">
    <property type="term" value="C:external side of plasma membrane"/>
    <property type="evidence" value="ECO:0007669"/>
    <property type="project" value="TreeGrafter"/>
</dbReference>
<protein>
    <recommendedName>
        <fullName evidence="13">Integrin alpha third immunoglobulin-like domain-containing protein</fullName>
    </recommendedName>
</protein>
<keyword evidence="8 11" id="KW-0675">Receptor</keyword>
<evidence type="ECO:0000256" key="11">
    <source>
        <dbReference type="RuleBase" id="RU003762"/>
    </source>
</evidence>
<evidence type="ECO:0000256" key="3">
    <source>
        <dbReference type="ARBA" id="ARBA00022729"/>
    </source>
</evidence>
<keyword evidence="11" id="KW-1133">Transmembrane helix</keyword>
<dbReference type="GO" id="GO:0007229">
    <property type="term" value="P:integrin-mediated signaling pathway"/>
    <property type="evidence" value="ECO:0007669"/>
    <property type="project" value="UniProtKB-KW"/>
</dbReference>
<keyword evidence="3" id="KW-0732">Signal</keyword>
<evidence type="ECO:0000256" key="10">
    <source>
        <dbReference type="PROSITE-ProRule" id="PRU00803"/>
    </source>
</evidence>
<dbReference type="Pfam" id="PF20806">
    <property type="entry name" value="Integrin_A_Ig_3"/>
    <property type="match status" value="1"/>
</dbReference>
<proteinExistence type="inferred from homology"/>
<dbReference type="GO" id="GO:0007157">
    <property type="term" value="P:heterophilic cell-cell adhesion via plasma membrane cell adhesion molecules"/>
    <property type="evidence" value="ECO:0007669"/>
    <property type="project" value="UniProtKB-ARBA"/>
</dbReference>
<dbReference type="PRINTS" id="PR01185">
    <property type="entry name" value="INTEGRINA"/>
</dbReference>
<dbReference type="Pfam" id="PF01839">
    <property type="entry name" value="FG-GAP"/>
    <property type="match status" value="2"/>
</dbReference>
<evidence type="ECO:0000256" key="5">
    <source>
        <dbReference type="ARBA" id="ARBA00022889"/>
    </source>
</evidence>
<dbReference type="GO" id="GO:0005178">
    <property type="term" value="F:integrin binding"/>
    <property type="evidence" value="ECO:0007669"/>
    <property type="project" value="TreeGrafter"/>
</dbReference>
<feature type="repeat" description="FG-GAP" evidence="10">
    <location>
        <begin position="442"/>
        <end position="504"/>
    </location>
</feature>
<feature type="repeat" description="FG-GAP" evidence="10">
    <location>
        <begin position="384"/>
        <end position="438"/>
    </location>
</feature>
<dbReference type="EMBL" id="JAWZYT010000390">
    <property type="protein sequence ID" value="KAK4324024.1"/>
    <property type="molecule type" value="Genomic_DNA"/>
</dbReference>
<keyword evidence="4" id="KW-0677">Repeat</keyword>
<feature type="transmembrane region" description="Helical" evidence="11">
    <location>
        <begin position="1174"/>
        <end position="1201"/>
    </location>
</feature>
<feature type="region of interest" description="Disordered" evidence="12">
    <location>
        <begin position="1011"/>
        <end position="1053"/>
    </location>
</feature>
<keyword evidence="5 11" id="KW-0130">Cell adhesion</keyword>
<evidence type="ECO:0000256" key="2">
    <source>
        <dbReference type="ARBA" id="ARBA00008054"/>
    </source>
</evidence>
<feature type="repeat" description="FG-GAP" evidence="10">
    <location>
        <begin position="314"/>
        <end position="380"/>
    </location>
</feature>
<keyword evidence="15" id="KW-1185">Reference proteome</keyword>
<keyword evidence="9" id="KW-0325">Glycoprotein</keyword>
<evidence type="ECO:0000256" key="4">
    <source>
        <dbReference type="ARBA" id="ARBA00022737"/>
    </source>
</evidence>
<dbReference type="InterPro" id="IPR013517">
    <property type="entry name" value="FG-GAP"/>
</dbReference>
<dbReference type="SUPFAM" id="SSF69318">
    <property type="entry name" value="Integrin alpha N-terminal domain"/>
    <property type="match status" value="1"/>
</dbReference>
<dbReference type="InterPro" id="IPR028994">
    <property type="entry name" value="Integrin_alpha_N"/>
</dbReference>
<evidence type="ECO:0000259" key="13">
    <source>
        <dbReference type="Pfam" id="PF20806"/>
    </source>
</evidence>
<organism evidence="14 15">
    <name type="scientific">Petrolisthes manimaculis</name>
    <dbReference type="NCBI Taxonomy" id="1843537"/>
    <lineage>
        <taxon>Eukaryota</taxon>
        <taxon>Metazoa</taxon>
        <taxon>Ecdysozoa</taxon>
        <taxon>Arthropoda</taxon>
        <taxon>Crustacea</taxon>
        <taxon>Multicrustacea</taxon>
        <taxon>Malacostraca</taxon>
        <taxon>Eumalacostraca</taxon>
        <taxon>Eucarida</taxon>
        <taxon>Decapoda</taxon>
        <taxon>Pleocyemata</taxon>
        <taxon>Anomura</taxon>
        <taxon>Galatheoidea</taxon>
        <taxon>Porcellanidae</taxon>
        <taxon>Petrolisthes</taxon>
    </lineage>
</organism>